<proteinExistence type="predicted"/>
<evidence type="ECO:0000256" key="1">
    <source>
        <dbReference type="ARBA" id="ARBA00022771"/>
    </source>
</evidence>
<dbReference type="Pfam" id="PF13639">
    <property type="entry name" value="zf-RING_2"/>
    <property type="match status" value="1"/>
</dbReference>
<keyword evidence="1 3" id="KW-0479">Metal-binding</keyword>
<feature type="coiled-coil region" evidence="4">
    <location>
        <begin position="168"/>
        <end position="195"/>
    </location>
</feature>
<dbReference type="SUPFAM" id="SSF57850">
    <property type="entry name" value="RING/U-box"/>
    <property type="match status" value="1"/>
</dbReference>
<dbReference type="InterPro" id="IPR001841">
    <property type="entry name" value="Znf_RING"/>
</dbReference>
<dbReference type="PROSITE" id="PS50089">
    <property type="entry name" value="ZF_RING_2"/>
    <property type="match status" value="1"/>
</dbReference>
<dbReference type="OrthoDB" id="8062037at2759"/>
<evidence type="ECO:0000313" key="7">
    <source>
        <dbReference type="EMBL" id="RLU26221.1"/>
    </source>
</evidence>
<keyword evidence="5" id="KW-0812">Transmembrane</keyword>
<dbReference type="EMBL" id="QOIP01000001">
    <property type="protein sequence ID" value="RLU26221.1"/>
    <property type="molecule type" value="Genomic_DNA"/>
</dbReference>
<keyword evidence="5" id="KW-1133">Transmembrane helix</keyword>
<dbReference type="Proteomes" id="UP000279307">
    <property type="component" value="Chromosome 1"/>
</dbReference>
<evidence type="ECO:0000256" key="4">
    <source>
        <dbReference type="SAM" id="Coils"/>
    </source>
</evidence>
<dbReference type="GO" id="GO:0008270">
    <property type="term" value="F:zinc ion binding"/>
    <property type="evidence" value="ECO:0007669"/>
    <property type="project" value="UniProtKB-KW"/>
</dbReference>
<gene>
    <name evidence="7" type="ORF">DMN91_000014</name>
</gene>
<comment type="caution">
    <text evidence="7">The sequence shown here is derived from an EMBL/GenBank/DDBJ whole genome shotgun (WGS) entry which is preliminary data.</text>
</comment>
<evidence type="ECO:0000259" key="6">
    <source>
        <dbReference type="PROSITE" id="PS50089"/>
    </source>
</evidence>
<dbReference type="PANTHER" id="PTHR46569">
    <property type="entry name" value="E3 UBIQUITIN-PROTEIN LIGASE TRAIP"/>
    <property type="match status" value="1"/>
</dbReference>
<keyword evidence="2" id="KW-0862">Zinc</keyword>
<dbReference type="InterPro" id="IPR052639">
    <property type="entry name" value="TRAIP_ubiq-protein_ligase"/>
</dbReference>
<dbReference type="GO" id="GO:0016567">
    <property type="term" value="P:protein ubiquitination"/>
    <property type="evidence" value="ECO:0007669"/>
    <property type="project" value="TreeGrafter"/>
</dbReference>
<organism evidence="7">
    <name type="scientific">Ooceraea biroi</name>
    <name type="common">Clonal raider ant</name>
    <name type="synonym">Cerapachys biroi</name>
    <dbReference type="NCBI Taxonomy" id="2015173"/>
    <lineage>
        <taxon>Eukaryota</taxon>
        <taxon>Metazoa</taxon>
        <taxon>Ecdysozoa</taxon>
        <taxon>Arthropoda</taxon>
        <taxon>Hexapoda</taxon>
        <taxon>Insecta</taxon>
        <taxon>Pterygota</taxon>
        <taxon>Neoptera</taxon>
        <taxon>Endopterygota</taxon>
        <taxon>Hymenoptera</taxon>
        <taxon>Apocrita</taxon>
        <taxon>Aculeata</taxon>
        <taxon>Formicoidea</taxon>
        <taxon>Formicidae</taxon>
        <taxon>Dorylinae</taxon>
        <taxon>Ooceraea</taxon>
    </lineage>
</organism>
<evidence type="ECO:0000256" key="5">
    <source>
        <dbReference type="SAM" id="Phobius"/>
    </source>
</evidence>
<protein>
    <recommendedName>
        <fullName evidence="6">RING-type domain-containing protein</fullName>
    </recommendedName>
</protein>
<dbReference type="GO" id="GO:0031297">
    <property type="term" value="P:replication fork processing"/>
    <property type="evidence" value="ECO:0007669"/>
    <property type="project" value="TreeGrafter"/>
</dbReference>
<dbReference type="SMART" id="SM00184">
    <property type="entry name" value="RING"/>
    <property type="match status" value="1"/>
</dbReference>
<evidence type="ECO:0000256" key="2">
    <source>
        <dbReference type="ARBA" id="ARBA00022833"/>
    </source>
</evidence>
<keyword evidence="4" id="KW-0175">Coiled coil</keyword>
<feature type="domain" description="RING-type" evidence="6">
    <location>
        <begin position="5"/>
        <end position="47"/>
    </location>
</feature>
<dbReference type="PANTHER" id="PTHR46569:SF1">
    <property type="entry name" value="E3 UBIQUITIN-PROTEIN LIGASE RFWD3-RELATED"/>
    <property type="match status" value="1"/>
</dbReference>
<accession>A0A3L8E0H3</accession>
<reference evidence="7" key="1">
    <citation type="journal article" date="2018" name="Genome Res.">
        <title>The genomic architecture and molecular evolution of ant odorant receptors.</title>
        <authorList>
            <person name="McKenzie S.K."/>
            <person name="Kronauer D.J.C."/>
        </authorList>
    </citation>
    <scope>NUCLEOTIDE SEQUENCE [LARGE SCALE GENOMIC DNA]</scope>
    <source>
        <strain evidence="7">Clonal line C1</strain>
    </source>
</reference>
<keyword evidence="1 3" id="KW-0863">Zinc-finger</keyword>
<dbReference type="GO" id="GO:0005634">
    <property type="term" value="C:nucleus"/>
    <property type="evidence" value="ECO:0007669"/>
    <property type="project" value="UniProtKB-ARBA"/>
</dbReference>
<feature type="transmembrane region" description="Helical" evidence="5">
    <location>
        <begin position="242"/>
        <end position="260"/>
    </location>
</feature>
<dbReference type="GO" id="GO:0090734">
    <property type="term" value="C:site of DNA damage"/>
    <property type="evidence" value="ECO:0007669"/>
    <property type="project" value="TreeGrafter"/>
</dbReference>
<dbReference type="AlphaFoldDB" id="A0A3L8E0H3"/>
<name>A0A3L8E0H3_OOCBI</name>
<evidence type="ECO:0000256" key="3">
    <source>
        <dbReference type="PROSITE-ProRule" id="PRU00175"/>
    </source>
</evidence>
<dbReference type="Gene3D" id="3.30.40.10">
    <property type="entry name" value="Zinc/RING finger domain, C3HC4 (zinc finger)"/>
    <property type="match status" value="1"/>
</dbReference>
<sequence>MRVLCPKCRKAISVKEMYIIECGHVFHYDCLIKSVERWVKATCPLCHKSKIITYMQRLYPTFDTNDEQNVSNVYDYMSDDEFYDDFIGKYAKFTLSDFKREITFFHYHILKSQKSVNYYRTLIPQLRQGNINLKRKKQCMGSELKKQTLIISHLEKSAKFVAKICYEHDALKKILSEKDEELHKLEQENKKYHKILMSEHTFLQDHLREFETLLPLEDMSPVTSPPPRTPQENRLSDMYKKILLTSSTMCFMIMIGILFIQCKFLTMQYHGSINTI</sequence>
<keyword evidence="5" id="KW-0472">Membrane</keyword>
<reference evidence="7" key="2">
    <citation type="submission" date="2018-07" db="EMBL/GenBank/DDBJ databases">
        <authorList>
            <person name="Mckenzie S.K."/>
            <person name="Kronauer D.J.C."/>
        </authorList>
    </citation>
    <scope>NUCLEOTIDE SEQUENCE</scope>
    <source>
        <strain evidence="7">Clonal line C1</strain>
    </source>
</reference>
<dbReference type="InterPro" id="IPR013083">
    <property type="entry name" value="Znf_RING/FYVE/PHD"/>
</dbReference>
<dbReference type="GO" id="GO:0061630">
    <property type="term" value="F:ubiquitin protein ligase activity"/>
    <property type="evidence" value="ECO:0007669"/>
    <property type="project" value="TreeGrafter"/>
</dbReference>